<dbReference type="RefSeq" id="WP_179487936.1">
    <property type="nucleotide sequence ID" value="NZ_JACCCW010000001.1"/>
</dbReference>
<reference evidence="2 3" key="1">
    <citation type="submission" date="2020-07" db="EMBL/GenBank/DDBJ databases">
        <title>Genomic Encyclopedia of Type Strains, Phase IV (KMG-V): Genome sequencing to study the core and pangenomes of soil and plant-associated prokaryotes.</title>
        <authorList>
            <person name="Whitman W."/>
        </authorList>
    </citation>
    <scope>NUCLEOTIDE SEQUENCE [LARGE SCALE GENOMIC DNA]</scope>
    <source>
        <strain evidence="2 3">X4EP2</strain>
    </source>
</reference>
<keyword evidence="3" id="KW-1185">Reference proteome</keyword>
<dbReference type="EMBL" id="JACCCW010000001">
    <property type="protein sequence ID" value="NYF78493.1"/>
    <property type="molecule type" value="Genomic_DNA"/>
</dbReference>
<comment type="caution">
    <text evidence="2">The sequence shown here is derived from an EMBL/GenBank/DDBJ whole genome shotgun (WGS) entry which is preliminary data.</text>
</comment>
<sequence length="390" mass="42284">MFSMMVLLAAPLVAQQACVLDAAVAQVRARQGELLKVQVEDMSPDVPPAVRRQIARLKDALATAVGAGMRCVPAGSDAATIEGSLAKLLGARQASVPSTTTDSKGGPYGGDLSVSVSTPANVPGLRVVEVSFGIECGDDTLLLLYEVKPEGWRQRMRWQSGEYAEISGAFGDFFMAVVPGDVADGMRVVVAHGTDWCTSRFSGFKLDVLEPRADGGAPRVVWHTERSYSRADGVVRLRSTADGFELRLNAVALDLDEGYERGVVYRYRVAGDQITRVAPIATNGRGFVEEWLDMPWDEAKEQTAPEAIEGLKALHERLAASEKDAKAYVSYEYGPVRACSVKGRYEVEMDAKPGGKQFYAIQEGQNGYTMVNFGTTQDERCSGPDMMKKH</sequence>
<accession>A0A7Y9TRS8</accession>
<evidence type="ECO:0000256" key="1">
    <source>
        <dbReference type="SAM" id="SignalP"/>
    </source>
</evidence>
<name>A0A7Y9TRS8_9BACT</name>
<gene>
    <name evidence="2" type="ORF">HDF17_000780</name>
</gene>
<protein>
    <submittedName>
        <fullName evidence="2">Uncharacterized protein</fullName>
    </submittedName>
</protein>
<evidence type="ECO:0000313" key="2">
    <source>
        <dbReference type="EMBL" id="NYF78493.1"/>
    </source>
</evidence>
<evidence type="ECO:0000313" key="3">
    <source>
        <dbReference type="Proteomes" id="UP000589520"/>
    </source>
</evidence>
<dbReference type="AlphaFoldDB" id="A0A7Y9TRS8"/>
<keyword evidence="1" id="KW-0732">Signal</keyword>
<feature type="signal peptide" evidence="1">
    <location>
        <begin position="1"/>
        <end position="16"/>
    </location>
</feature>
<proteinExistence type="predicted"/>
<organism evidence="2 3">
    <name type="scientific">Granulicella arctica</name>
    <dbReference type="NCBI Taxonomy" id="940613"/>
    <lineage>
        <taxon>Bacteria</taxon>
        <taxon>Pseudomonadati</taxon>
        <taxon>Acidobacteriota</taxon>
        <taxon>Terriglobia</taxon>
        <taxon>Terriglobales</taxon>
        <taxon>Acidobacteriaceae</taxon>
        <taxon>Granulicella</taxon>
    </lineage>
</organism>
<dbReference type="Proteomes" id="UP000589520">
    <property type="component" value="Unassembled WGS sequence"/>
</dbReference>
<feature type="chain" id="PRO_5030665618" evidence="1">
    <location>
        <begin position="17"/>
        <end position="390"/>
    </location>
</feature>